<dbReference type="CDD" id="cd00118">
    <property type="entry name" value="LysM"/>
    <property type="match status" value="2"/>
</dbReference>
<dbReference type="Pfam" id="PF06725">
    <property type="entry name" value="3D"/>
    <property type="match status" value="1"/>
</dbReference>
<organism evidence="5 6">
    <name type="scientific">Oceanobacillus polygoni</name>
    <dbReference type="NCBI Taxonomy" id="1235259"/>
    <lineage>
        <taxon>Bacteria</taxon>
        <taxon>Bacillati</taxon>
        <taxon>Bacillota</taxon>
        <taxon>Bacilli</taxon>
        <taxon>Bacillales</taxon>
        <taxon>Bacillaceae</taxon>
        <taxon>Oceanobacillus</taxon>
    </lineage>
</organism>
<feature type="chain" id="PRO_5040968238" evidence="3">
    <location>
        <begin position="19"/>
        <end position="285"/>
    </location>
</feature>
<evidence type="ECO:0000313" key="6">
    <source>
        <dbReference type="Proteomes" id="UP001138793"/>
    </source>
</evidence>
<evidence type="ECO:0000256" key="3">
    <source>
        <dbReference type="SAM" id="SignalP"/>
    </source>
</evidence>
<dbReference type="Gene3D" id="3.10.350.10">
    <property type="entry name" value="LysM domain"/>
    <property type="match status" value="2"/>
</dbReference>
<dbReference type="InterPro" id="IPR010611">
    <property type="entry name" value="3D_dom"/>
</dbReference>
<dbReference type="InterPro" id="IPR018392">
    <property type="entry name" value="LysM"/>
</dbReference>
<dbReference type="SUPFAM" id="SSF50685">
    <property type="entry name" value="Barwin-like endoglucanases"/>
    <property type="match status" value="1"/>
</dbReference>
<dbReference type="AlphaFoldDB" id="A0A9X0YUT7"/>
<dbReference type="SMART" id="SM00257">
    <property type="entry name" value="LysM"/>
    <property type="match status" value="2"/>
</dbReference>
<dbReference type="GO" id="GO:0009254">
    <property type="term" value="P:peptidoglycan turnover"/>
    <property type="evidence" value="ECO:0007669"/>
    <property type="project" value="InterPro"/>
</dbReference>
<dbReference type="Gene3D" id="2.40.40.10">
    <property type="entry name" value="RlpA-like domain"/>
    <property type="match status" value="1"/>
</dbReference>
<feature type="compositionally biased region" description="Basic and acidic residues" evidence="2">
    <location>
        <begin position="141"/>
        <end position="156"/>
    </location>
</feature>
<dbReference type="PANTHER" id="PTHR39160:SF6">
    <property type="entry name" value="CELL WALL-BINDING PROTEIN YOCH"/>
    <property type="match status" value="1"/>
</dbReference>
<feature type="region of interest" description="Disordered" evidence="2">
    <location>
        <begin position="131"/>
        <end position="190"/>
    </location>
</feature>
<dbReference type="Pfam" id="PF01476">
    <property type="entry name" value="LysM"/>
    <property type="match status" value="2"/>
</dbReference>
<evidence type="ECO:0000313" key="5">
    <source>
        <dbReference type="EMBL" id="MBP2077705.1"/>
    </source>
</evidence>
<dbReference type="SUPFAM" id="SSF54106">
    <property type="entry name" value="LysM domain"/>
    <property type="match status" value="2"/>
</dbReference>
<dbReference type="Proteomes" id="UP001138793">
    <property type="component" value="Unassembled WGS sequence"/>
</dbReference>
<evidence type="ECO:0000256" key="1">
    <source>
        <dbReference type="ARBA" id="ARBA00022729"/>
    </source>
</evidence>
<dbReference type="RefSeq" id="WP_149476351.1">
    <property type="nucleotide sequence ID" value="NZ_JAGGMB010000005.1"/>
</dbReference>
<feature type="compositionally biased region" description="Acidic residues" evidence="2">
    <location>
        <begin position="157"/>
        <end position="185"/>
    </location>
</feature>
<dbReference type="EMBL" id="JAGGMB010000005">
    <property type="protein sequence ID" value="MBP2077705.1"/>
    <property type="molecule type" value="Genomic_DNA"/>
</dbReference>
<name>A0A9X0YUT7_9BACI</name>
<dbReference type="PROSITE" id="PS51782">
    <property type="entry name" value="LYSM"/>
    <property type="match status" value="2"/>
</dbReference>
<dbReference type="InterPro" id="IPR036908">
    <property type="entry name" value="RlpA-like_sf"/>
</dbReference>
<keyword evidence="1 3" id="KW-0732">Signal</keyword>
<feature type="domain" description="LysM" evidence="4">
    <location>
        <begin position="74"/>
        <end position="119"/>
    </location>
</feature>
<gene>
    <name evidence="5" type="ORF">J2Z64_001960</name>
</gene>
<accession>A0A9X0YUT7</accession>
<evidence type="ECO:0000256" key="2">
    <source>
        <dbReference type="SAM" id="MobiDB-lite"/>
    </source>
</evidence>
<keyword evidence="6" id="KW-1185">Reference proteome</keyword>
<evidence type="ECO:0000259" key="4">
    <source>
        <dbReference type="PROSITE" id="PS51782"/>
    </source>
</evidence>
<comment type="caution">
    <text evidence="5">The sequence shown here is derived from an EMBL/GenBank/DDBJ whole genome shotgun (WGS) entry which is preliminary data.</text>
</comment>
<dbReference type="GO" id="GO:0004553">
    <property type="term" value="F:hydrolase activity, hydrolyzing O-glycosyl compounds"/>
    <property type="evidence" value="ECO:0007669"/>
    <property type="project" value="InterPro"/>
</dbReference>
<proteinExistence type="predicted"/>
<sequence>MKKLVALIIGLIIIGVSATTVSAAADYEVKKGDNLWTIANNNNTTVEKLKDINDLDSSMIHPKQTLKLNEEKPEYYTVEKGDSLGEISRSYGDDVTVGDLKAWNNLNSDLIIVGQQLVVNGASELNTEQVATEQVEADSTIEIKEPEPENEPKQEPENEPEEATEDEVVTLEVEEEATTSSEDESAQPNGRTISVEATAYTAYCSGCSGITATGVNLKANPHEKVIAVDPNVIPLGTRVFVEGYGYAVAADTGGAIKGNKIDIHVPTKDQAYDWGRRVVEVTIVD</sequence>
<protein>
    <submittedName>
        <fullName evidence="5">3D (Asp-Asp-Asp) domain-containing protein</fullName>
    </submittedName>
</protein>
<dbReference type="InterPro" id="IPR036779">
    <property type="entry name" value="LysM_dom_sf"/>
</dbReference>
<feature type="domain" description="LysM" evidence="4">
    <location>
        <begin position="25"/>
        <end position="68"/>
    </location>
</feature>
<dbReference type="PANTHER" id="PTHR39160">
    <property type="entry name" value="CELL WALL-BINDING PROTEIN YOCH"/>
    <property type="match status" value="1"/>
</dbReference>
<dbReference type="GO" id="GO:0019867">
    <property type="term" value="C:outer membrane"/>
    <property type="evidence" value="ECO:0007669"/>
    <property type="project" value="InterPro"/>
</dbReference>
<dbReference type="CDD" id="cd22786">
    <property type="entry name" value="DPBB_YuiC-like"/>
    <property type="match status" value="1"/>
</dbReference>
<dbReference type="InterPro" id="IPR051933">
    <property type="entry name" value="Resuscitation_pf_RpfB"/>
</dbReference>
<reference evidence="5" key="1">
    <citation type="submission" date="2021-03" db="EMBL/GenBank/DDBJ databases">
        <title>Genomic Encyclopedia of Type Strains, Phase IV (KMG-IV): sequencing the most valuable type-strain genomes for metagenomic binning, comparative biology and taxonomic classification.</title>
        <authorList>
            <person name="Goeker M."/>
        </authorList>
    </citation>
    <scope>NUCLEOTIDE SEQUENCE</scope>
    <source>
        <strain evidence="5">DSM 107338</strain>
    </source>
</reference>
<dbReference type="OrthoDB" id="9798935at2"/>
<feature type="signal peptide" evidence="3">
    <location>
        <begin position="1"/>
        <end position="18"/>
    </location>
</feature>